<reference evidence="8" key="1">
    <citation type="submission" date="2018-06" db="EMBL/GenBank/DDBJ databases">
        <authorList>
            <person name="Zhirakovskaya E."/>
        </authorList>
    </citation>
    <scope>NUCLEOTIDE SEQUENCE</scope>
</reference>
<dbReference type="Gene3D" id="3.40.630.10">
    <property type="entry name" value="Zn peptidases"/>
    <property type="match status" value="1"/>
</dbReference>
<dbReference type="InterPro" id="IPR007484">
    <property type="entry name" value="Peptidase_M28"/>
</dbReference>
<dbReference type="Pfam" id="PF04389">
    <property type="entry name" value="Peptidase_M28"/>
    <property type="match status" value="1"/>
</dbReference>
<keyword evidence="4" id="KW-0732">Signal</keyword>
<protein>
    <recommendedName>
        <fullName evidence="7">Peptidase M28 domain-containing protein</fullName>
    </recommendedName>
</protein>
<feature type="domain" description="Peptidase M28" evidence="7">
    <location>
        <begin position="193"/>
        <end position="379"/>
    </location>
</feature>
<gene>
    <name evidence="8" type="ORF">MNBD_GAMMA01-1658</name>
</gene>
<keyword evidence="3" id="KW-0479">Metal-binding</keyword>
<organism evidence="8">
    <name type="scientific">hydrothermal vent metagenome</name>
    <dbReference type="NCBI Taxonomy" id="652676"/>
    <lineage>
        <taxon>unclassified sequences</taxon>
        <taxon>metagenomes</taxon>
        <taxon>ecological metagenomes</taxon>
    </lineage>
</organism>
<keyword evidence="6" id="KW-0862">Zinc</keyword>
<dbReference type="AlphaFoldDB" id="A0A3B0VDR4"/>
<keyword evidence="5" id="KW-0378">Hydrolase</keyword>
<dbReference type="EMBL" id="UOEW01000205">
    <property type="protein sequence ID" value="VAW38473.1"/>
    <property type="molecule type" value="Genomic_DNA"/>
</dbReference>
<evidence type="ECO:0000256" key="2">
    <source>
        <dbReference type="ARBA" id="ARBA00022670"/>
    </source>
</evidence>
<name>A0A3B0VDR4_9ZZZZ</name>
<proteinExistence type="predicted"/>
<evidence type="ECO:0000256" key="5">
    <source>
        <dbReference type="ARBA" id="ARBA00022801"/>
    </source>
</evidence>
<dbReference type="GO" id="GO:0046872">
    <property type="term" value="F:metal ion binding"/>
    <property type="evidence" value="ECO:0007669"/>
    <property type="project" value="UniProtKB-KW"/>
</dbReference>
<sequence length="395" mass="43270">MIPILKFITLTFLIATLSSNANENCELFADIDAPDIADAKYYYFENKTLVCANSTNFKSSKHDYQIVRAHINKVTTQRVLASSHGYHLIQGQINCDIEHCDHVDIISLDNFKNIQQVKIDTTTLKGNNITQSLVNQIDAGLWLADDVTLSSWSRISGSTDNNNAKVWIENKMNALGLQVSTPAFTVFGNTTHNIIGIQTGSTRANDWYIVGAHMDSTSFSGAAPGAVDNASGCAGVLEIARIASLYSFEATIFFICYSGEEQGLIGSYNHVNSIISAGDQNKVKAALILDMIGYTSSTDNDLLLESSSSNQWLIDILIQNAAIYVPSLTVFTSTNPYGSDHVPYINNDMHGILSIDDDWNVYPGYHQNTDLPENLSLTQGEYILKTNIASLAQLA</sequence>
<keyword evidence="1" id="KW-0031">Aminopeptidase</keyword>
<evidence type="ECO:0000256" key="6">
    <source>
        <dbReference type="ARBA" id="ARBA00022833"/>
    </source>
</evidence>
<dbReference type="SUPFAM" id="SSF53187">
    <property type="entry name" value="Zn-dependent exopeptidases"/>
    <property type="match status" value="1"/>
</dbReference>
<dbReference type="PANTHER" id="PTHR12147:SF56">
    <property type="entry name" value="AMINOPEPTIDASE YDR415C-RELATED"/>
    <property type="match status" value="1"/>
</dbReference>
<dbReference type="InterPro" id="IPR045175">
    <property type="entry name" value="M28_fam"/>
</dbReference>
<evidence type="ECO:0000256" key="3">
    <source>
        <dbReference type="ARBA" id="ARBA00022723"/>
    </source>
</evidence>
<keyword evidence="2" id="KW-0645">Protease</keyword>
<evidence type="ECO:0000259" key="7">
    <source>
        <dbReference type="Pfam" id="PF04389"/>
    </source>
</evidence>
<accession>A0A3B0VDR4</accession>
<feature type="non-terminal residue" evidence="8">
    <location>
        <position position="395"/>
    </location>
</feature>
<dbReference type="PANTHER" id="PTHR12147">
    <property type="entry name" value="METALLOPEPTIDASE M28 FAMILY MEMBER"/>
    <property type="match status" value="1"/>
</dbReference>
<evidence type="ECO:0000313" key="8">
    <source>
        <dbReference type="EMBL" id="VAW38473.1"/>
    </source>
</evidence>
<evidence type="ECO:0000256" key="1">
    <source>
        <dbReference type="ARBA" id="ARBA00022438"/>
    </source>
</evidence>
<dbReference type="GO" id="GO:0004177">
    <property type="term" value="F:aminopeptidase activity"/>
    <property type="evidence" value="ECO:0007669"/>
    <property type="project" value="UniProtKB-KW"/>
</dbReference>
<dbReference type="GO" id="GO:0008235">
    <property type="term" value="F:metalloexopeptidase activity"/>
    <property type="evidence" value="ECO:0007669"/>
    <property type="project" value="InterPro"/>
</dbReference>
<dbReference type="GO" id="GO:0006508">
    <property type="term" value="P:proteolysis"/>
    <property type="evidence" value="ECO:0007669"/>
    <property type="project" value="UniProtKB-KW"/>
</dbReference>
<evidence type="ECO:0000256" key="4">
    <source>
        <dbReference type="ARBA" id="ARBA00022729"/>
    </source>
</evidence>